<dbReference type="Proteomes" id="UP000038040">
    <property type="component" value="Unplaced"/>
</dbReference>
<dbReference type="GO" id="GO:0016323">
    <property type="term" value="C:basolateral plasma membrane"/>
    <property type="evidence" value="ECO:0007669"/>
    <property type="project" value="TreeGrafter"/>
</dbReference>
<dbReference type="PANTHER" id="PTHR11388">
    <property type="entry name" value="ORGANIC ANION TRANSPORTER"/>
    <property type="match status" value="1"/>
</dbReference>
<evidence type="ECO:0000256" key="7">
    <source>
        <dbReference type="ARBA" id="ARBA00023157"/>
    </source>
</evidence>
<organism evidence="12 14">
    <name type="scientific">Dracunculus medinensis</name>
    <name type="common">Guinea worm</name>
    <dbReference type="NCBI Taxonomy" id="318479"/>
    <lineage>
        <taxon>Eukaryota</taxon>
        <taxon>Metazoa</taxon>
        <taxon>Ecdysozoa</taxon>
        <taxon>Nematoda</taxon>
        <taxon>Chromadorea</taxon>
        <taxon>Rhabditida</taxon>
        <taxon>Spirurina</taxon>
        <taxon>Dracunculoidea</taxon>
        <taxon>Dracunculidae</taxon>
        <taxon>Dracunculus</taxon>
    </lineage>
</organism>
<dbReference type="STRING" id="318479.A0A158Q395"/>
<keyword evidence="13" id="KW-1185">Reference proteome</keyword>
<accession>A0A158Q395</accession>
<feature type="transmembrane region" description="Helical" evidence="8">
    <location>
        <begin position="34"/>
        <end position="54"/>
    </location>
</feature>
<feature type="transmembrane region" description="Helical" evidence="8">
    <location>
        <begin position="378"/>
        <end position="396"/>
    </location>
</feature>
<evidence type="ECO:0000256" key="6">
    <source>
        <dbReference type="ARBA" id="ARBA00023136"/>
    </source>
</evidence>
<reference evidence="11 13" key="2">
    <citation type="submission" date="2018-11" db="EMBL/GenBank/DDBJ databases">
        <authorList>
            <consortium name="Pathogen Informatics"/>
        </authorList>
    </citation>
    <scope>NUCLEOTIDE SEQUENCE [LARGE SCALE GENOMIC DNA]</scope>
</reference>
<dbReference type="InterPro" id="IPR036058">
    <property type="entry name" value="Kazal_dom_sf"/>
</dbReference>
<evidence type="ECO:0000259" key="10">
    <source>
        <dbReference type="PROSITE" id="PS51465"/>
    </source>
</evidence>
<comment type="caution">
    <text evidence="8">Lacks conserved residue(s) required for the propagation of feature annotation.</text>
</comment>
<evidence type="ECO:0000313" key="13">
    <source>
        <dbReference type="Proteomes" id="UP000274756"/>
    </source>
</evidence>
<keyword evidence="4 8" id="KW-0812">Transmembrane</keyword>
<dbReference type="AlphaFoldDB" id="A0A158Q395"/>
<name>A0A158Q395_DRAME</name>
<keyword evidence="8" id="KW-0406">Ion transport</keyword>
<feature type="transmembrane region" description="Helical" evidence="8">
    <location>
        <begin position="335"/>
        <end position="357"/>
    </location>
</feature>
<evidence type="ECO:0000313" key="14">
    <source>
        <dbReference type="WBParaSite" id="DME_0000191301-mRNA-1"/>
    </source>
</evidence>
<dbReference type="PANTHER" id="PTHR11388:SF153">
    <property type="entry name" value="SOLUTE CARRIER ORGANIC ANION TRANSPORTER FAMILY MEMBER"/>
    <property type="match status" value="1"/>
</dbReference>
<feature type="domain" description="Kazal-like" evidence="10">
    <location>
        <begin position="488"/>
        <end position="537"/>
    </location>
</feature>
<evidence type="ECO:0000313" key="12">
    <source>
        <dbReference type="Proteomes" id="UP000038040"/>
    </source>
</evidence>
<dbReference type="InterPro" id="IPR020846">
    <property type="entry name" value="MFS_dom"/>
</dbReference>
<proteinExistence type="inferred from homology"/>
<dbReference type="SUPFAM" id="SSF103473">
    <property type="entry name" value="MFS general substrate transporter"/>
    <property type="match status" value="1"/>
</dbReference>
<dbReference type="GO" id="GO:0043252">
    <property type="term" value="P:sodium-independent organic anion transport"/>
    <property type="evidence" value="ECO:0007669"/>
    <property type="project" value="TreeGrafter"/>
</dbReference>
<evidence type="ECO:0000256" key="3">
    <source>
        <dbReference type="ARBA" id="ARBA00022475"/>
    </source>
</evidence>
<dbReference type="PROSITE" id="PS50850">
    <property type="entry name" value="MFS"/>
    <property type="match status" value="1"/>
</dbReference>
<evidence type="ECO:0000313" key="11">
    <source>
        <dbReference type="EMBL" id="VDN56300.1"/>
    </source>
</evidence>
<dbReference type="InterPro" id="IPR002350">
    <property type="entry name" value="Kazal_dom"/>
</dbReference>
<feature type="transmembrane region" description="Helical" evidence="8">
    <location>
        <begin position="446"/>
        <end position="465"/>
    </location>
</feature>
<comment type="subcellular location">
    <subcellularLocation>
        <location evidence="1 8">Cell membrane</location>
        <topology evidence="1 8">Multi-pass membrane protein</topology>
    </subcellularLocation>
</comment>
<evidence type="ECO:0000256" key="2">
    <source>
        <dbReference type="ARBA" id="ARBA00009657"/>
    </source>
</evidence>
<keyword evidence="8" id="KW-0813">Transport</keyword>
<dbReference type="InterPro" id="IPR004156">
    <property type="entry name" value="OATP"/>
</dbReference>
<dbReference type="GO" id="GO:0006811">
    <property type="term" value="P:monoatomic ion transport"/>
    <property type="evidence" value="ECO:0007669"/>
    <property type="project" value="UniProtKB-KW"/>
</dbReference>
<dbReference type="Proteomes" id="UP000274756">
    <property type="component" value="Unassembled WGS sequence"/>
</dbReference>
<keyword evidence="5 8" id="KW-1133">Transmembrane helix</keyword>
<dbReference type="Pfam" id="PF03137">
    <property type="entry name" value="OATP"/>
    <property type="match status" value="1"/>
</dbReference>
<feature type="transmembrane region" description="Helical" evidence="8">
    <location>
        <begin position="112"/>
        <end position="134"/>
    </location>
</feature>
<comment type="similarity">
    <text evidence="2 8">Belongs to the organo anion transporter (TC 2.A.60) family.</text>
</comment>
<dbReference type="NCBIfam" id="TIGR00805">
    <property type="entry name" value="oat"/>
    <property type="match status" value="1"/>
</dbReference>
<feature type="transmembrane region" description="Helical" evidence="8">
    <location>
        <begin position="75"/>
        <end position="100"/>
    </location>
</feature>
<dbReference type="EMBL" id="UYYG01001155">
    <property type="protein sequence ID" value="VDN56300.1"/>
    <property type="molecule type" value="Genomic_DNA"/>
</dbReference>
<keyword evidence="7" id="KW-1015">Disulfide bond</keyword>
<evidence type="ECO:0000256" key="8">
    <source>
        <dbReference type="RuleBase" id="RU362056"/>
    </source>
</evidence>
<gene>
    <name evidence="11" type="ORF">DME_LOCUS6273</name>
</gene>
<dbReference type="PROSITE" id="PS51465">
    <property type="entry name" value="KAZAL_2"/>
    <property type="match status" value="1"/>
</dbReference>
<feature type="transmembrane region" description="Helical" evidence="8">
    <location>
        <begin position="416"/>
        <end position="437"/>
    </location>
</feature>
<feature type="transmembrane region" description="Helical" evidence="8">
    <location>
        <begin position="253"/>
        <end position="276"/>
    </location>
</feature>
<dbReference type="SUPFAM" id="SSF100895">
    <property type="entry name" value="Kazal-type serine protease inhibitors"/>
    <property type="match status" value="1"/>
</dbReference>
<dbReference type="InterPro" id="IPR036259">
    <property type="entry name" value="MFS_trans_sf"/>
</dbReference>
<keyword evidence="3" id="KW-1003">Cell membrane</keyword>
<evidence type="ECO:0000256" key="1">
    <source>
        <dbReference type="ARBA" id="ARBA00004651"/>
    </source>
</evidence>
<evidence type="ECO:0000259" key="9">
    <source>
        <dbReference type="PROSITE" id="PS50850"/>
    </source>
</evidence>
<dbReference type="GO" id="GO:0015347">
    <property type="term" value="F:sodium-independent organic anion transmembrane transporter activity"/>
    <property type="evidence" value="ECO:0007669"/>
    <property type="project" value="TreeGrafter"/>
</dbReference>
<evidence type="ECO:0000256" key="4">
    <source>
        <dbReference type="ARBA" id="ARBA00022692"/>
    </source>
</evidence>
<feature type="domain" description="Major facilitator superfamily (MFS) profile" evidence="9">
    <location>
        <begin position="45"/>
        <end position="547"/>
    </location>
</feature>
<feature type="transmembrane region" description="Helical" evidence="8">
    <location>
        <begin position="203"/>
        <end position="232"/>
    </location>
</feature>
<dbReference type="OrthoDB" id="5062115at2759"/>
<feature type="transmembrane region" description="Helical" evidence="8">
    <location>
        <begin position="167"/>
        <end position="191"/>
    </location>
</feature>
<keyword evidence="6 8" id="KW-0472">Membrane</keyword>
<sequence length="547" mass="60448">MHNNRAKIIPQNNSPQNYFNAQQESFGYGKFKPAWLQFANASPFLLAALCLCVLCQGSNVNGFISISISSIEKRFNLSSAQAGLFTAFYDIAFILVLIPLSHFGTKCHKGRVISFGMISLGIGSVMVTLPHFLAGKYTVGENDSIICDSSRKSQDCHNMNSSKNNSVWYLMLLLSQMLAGFGAAPLFTYGISYMDENVAQKNVALYLGIYSAASTVGPAIGFISGAQFLKIWGDIGKSNYKELGINGPSDSRWYGAWWIGFLCVGVLSLLSSIPILGFPKELPGMPTNLRNNGELMFYLDYKNLEKRKNRQQDIKQTHKDLDKNYGKSISAHLEIILASTVCLMLPHLIIGNAFLLCKNLEKNLEKKLLKNLLRNPSVLSLIALQTIESFLMNGYITFIPKVIENLFAYSASRASLITGLIVVPMGLFGNLFGAFLIKKTVHYRPTIALAIFFNLCALLFSLLFLHTCKQNPFAGVSLNYEGKTTESTQLLAPCNNKCGCSNAYNPVCDNRNHINYYSACFAGCTTHMSTVNFPVKVFIILTLGFAM</sequence>
<evidence type="ECO:0000256" key="5">
    <source>
        <dbReference type="ARBA" id="ARBA00022989"/>
    </source>
</evidence>
<protein>
    <recommendedName>
        <fullName evidence="8">Solute carrier organic anion transporter family member</fullName>
    </recommendedName>
</protein>
<reference evidence="14" key="1">
    <citation type="submission" date="2016-04" db="UniProtKB">
        <authorList>
            <consortium name="WormBaseParasite"/>
        </authorList>
    </citation>
    <scope>IDENTIFICATION</scope>
</reference>
<dbReference type="WBParaSite" id="DME_0000191301-mRNA-1">
    <property type="protein sequence ID" value="DME_0000191301-mRNA-1"/>
    <property type="gene ID" value="DME_0000191301"/>
</dbReference>
<dbReference type="Gene3D" id="1.20.1250.20">
    <property type="entry name" value="MFS general substrate transporter like domains"/>
    <property type="match status" value="1"/>
</dbReference>